<keyword evidence="1" id="KW-1133">Transmembrane helix</keyword>
<evidence type="ECO:0000256" key="1">
    <source>
        <dbReference type="SAM" id="Phobius"/>
    </source>
</evidence>
<feature type="transmembrane region" description="Helical" evidence="1">
    <location>
        <begin position="21"/>
        <end position="51"/>
    </location>
</feature>
<evidence type="ECO:0000313" key="3">
    <source>
        <dbReference type="Proteomes" id="UP000799428"/>
    </source>
</evidence>
<keyword evidence="1" id="KW-0812">Transmembrane</keyword>
<accession>A0A6G1KSC6</accession>
<name>A0A6G1KSC6_9PLEO</name>
<dbReference type="EMBL" id="MU005764">
    <property type="protein sequence ID" value="KAF2715227.1"/>
    <property type="molecule type" value="Genomic_DNA"/>
</dbReference>
<sequence>MVHQDQRILPTRRRVLELSFLISHFSFLISHFSFLISHFSFLISIISLLALHSKYYVTTLVTLDTLDTLDTPLSAIPTRHITVHSYKLSMWSNDLLYRRRILD</sequence>
<protein>
    <submittedName>
        <fullName evidence="2">Uncharacterized protein</fullName>
    </submittedName>
</protein>
<keyword evidence="1" id="KW-0472">Membrane</keyword>
<proteinExistence type="predicted"/>
<organism evidence="2 3">
    <name type="scientific">Pleomassaria siparia CBS 279.74</name>
    <dbReference type="NCBI Taxonomy" id="1314801"/>
    <lineage>
        <taxon>Eukaryota</taxon>
        <taxon>Fungi</taxon>
        <taxon>Dikarya</taxon>
        <taxon>Ascomycota</taxon>
        <taxon>Pezizomycotina</taxon>
        <taxon>Dothideomycetes</taxon>
        <taxon>Pleosporomycetidae</taxon>
        <taxon>Pleosporales</taxon>
        <taxon>Pleomassariaceae</taxon>
        <taxon>Pleomassaria</taxon>
    </lineage>
</organism>
<reference evidence="2" key="1">
    <citation type="journal article" date="2020" name="Stud. Mycol.">
        <title>101 Dothideomycetes genomes: a test case for predicting lifestyles and emergence of pathogens.</title>
        <authorList>
            <person name="Haridas S."/>
            <person name="Albert R."/>
            <person name="Binder M."/>
            <person name="Bloem J."/>
            <person name="Labutti K."/>
            <person name="Salamov A."/>
            <person name="Andreopoulos B."/>
            <person name="Baker S."/>
            <person name="Barry K."/>
            <person name="Bills G."/>
            <person name="Bluhm B."/>
            <person name="Cannon C."/>
            <person name="Castanera R."/>
            <person name="Culley D."/>
            <person name="Daum C."/>
            <person name="Ezra D."/>
            <person name="Gonzalez J."/>
            <person name="Henrissat B."/>
            <person name="Kuo A."/>
            <person name="Liang C."/>
            <person name="Lipzen A."/>
            <person name="Lutzoni F."/>
            <person name="Magnuson J."/>
            <person name="Mondo S."/>
            <person name="Nolan M."/>
            <person name="Ohm R."/>
            <person name="Pangilinan J."/>
            <person name="Park H.-J."/>
            <person name="Ramirez L."/>
            <person name="Alfaro M."/>
            <person name="Sun H."/>
            <person name="Tritt A."/>
            <person name="Yoshinaga Y."/>
            <person name="Zwiers L.-H."/>
            <person name="Turgeon B."/>
            <person name="Goodwin S."/>
            <person name="Spatafora J."/>
            <person name="Crous P."/>
            <person name="Grigoriev I."/>
        </authorList>
    </citation>
    <scope>NUCLEOTIDE SEQUENCE</scope>
    <source>
        <strain evidence="2">CBS 279.74</strain>
    </source>
</reference>
<dbReference type="Proteomes" id="UP000799428">
    <property type="component" value="Unassembled WGS sequence"/>
</dbReference>
<gene>
    <name evidence="2" type="ORF">K504DRAFT_22458</name>
</gene>
<keyword evidence="3" id="KW-1185">Reference proteome</keyword>
<evidence type="ECO:0000313" key="2">
    <source>
        <dbReference type="EMBL" id="KAF2715227.1"/>
    </source>
</evidence>
<dbReference type="AlphaFoldDB" id="A0A6G1KSC6"/>